<evidence type="ECO:0000313" key="1">
    <source>
        <dbReference type="EMBL" id="KUG28127.1"/>
    </source>
</evidence>
<dbReference type="AlphaFoldDB" id="A0A0W8G4N9"/>
<proteinExistence type="predicted"/>
<organism evidence="1">
    <name type="scientific">hydrocarbon metagenome</name>
    <dbReference type="NCBI Taxonomy" id="938273"/>
    <lineage>
        <taxon>unclassified sequences</taxon>
        <taxon>metagenomes</taxon>
        <taxon>ecological metagenomes</taxon>
    </lineage>
</organism>
<gene>
    <name evidence="1" type="ORF">ASZ90_002023</name>
</gene>
<dbReference type="EMBL" id="LNQE01000257">
    <property type="protein sequence ID" value="KUG28127.1"/>
    <property type="molecule type" value="Genomic_DNA"/>
</dbReference>
<protein>
    <submittedName>
        <fullName evidence="1">Uncharacterized protein</fullName>
    </submittedName>
</protein>
<reference evidence="1" key="1">
    <citation type="journal article" date="2015" name="Proc. Natl. Acad. Sci. U.S.A.">
        <title>Networks of energetic and metabolic interactions define dynamics in microbial communities.</title>
        <authorList>
            <person name="Embree M."/>
            <person name="Liu J.K."/>
            <person name="Al-Bassam M.M."/>
            <person name="Zengler K."/>
        </authorList>
    </citation>
    <scope>NUCLEOTIDE SEQUENCE</scope>
</reference>
<comment type="caution">
    <text evidence="1">The sequence shown here is derived from an EMBL/GenBank/DDBJ whole genome shotgun (WGS) entry which is preliminary data.</text>
</comment>
<accession>A0A0W8G4N9</accession>
<sequence length="38" mass="4204">MFVEFVLFLLRIISGDLLLQAISAGISPVFLTKGEYSD</sequence>
<name>A0A0W8G4N9_9ZZZZ</name>